<evidence type="ECO:0000256" key="6">
    <source>
        <dbReference type="SAM" id="Phobius"/>
    </source>
</evidence>
<dbReference type="STRING" id="81409.SAMN04515656_11348"/>
<keyword evidence="3 6" id="KW-0812">Transmembrane</keyword>
<feature type="transmembrane region" description="Helical" evidence="6">
    <location>
        <begin position="80"/>
        <end position="98"/>
    </location>
</feature>
<keyword evidence="5 6" id="KW-0472">Membrane</keyword>
<evidence type="ECO:0000256" key="5">
    <source>
        <dbReference type="ARBA" id="ARBA00023136"/>
    </source>
</evidence>
<evidence type="ECO:0000313" key="7">
    <source>
        <dbReference type="EMBL" id="SEA54466.1"/>
    </source>
</evidence>
<sequence length="277" mass="30051">MGALPWGTSRRDTMANSGIVQINILQFLLIYLLLLVVLAVMKGSHIDQTKLLLIGSMRMTVQLVLAGLILTYVLKNPHPLFTVAYILAMILFATLRVYKKCPVLNRAFKGIILLSMAVSGISVLAFFLCGVIGENFFNPQYAIPISGMIFGNAMTGMNLGLKAFFDGLEDNALRIRVLTNLGVAPKKILMPFVNNALETALLPTLNNMVGMGIISLPGMMTGQILSGTLPTTAILYQIAVIIAICTVVCLSVFGALYWGSRTLWDDKGCISVKSKDC</sequence>
<dbReference type="PANTHER" id="PTHR30028:SF0">
    <property type="entry name" value="PROTEIN ALUMINUM SENSITIVE 3"/>
    <property type="match status" value="1"/>
</dbReference>
<organism evidence="7 8">
    <name type="scientific">Eubacterium aggregans</name>
    <dbReference type="NCBI Taxonomy" id="81409"/>
    <lineage>
        <taxon>Bacteria</taxon>
        <taxon>Bacillati</taxon>
        <taxon>Bacillota</taxon>
        <taxon>Clostridia</taxon>
        <taxon>Eubacteriales</taxon>
        <taxon>Eubacteriaceae</taxon>
        <taxon>Eubacterium</taxon>
    </lineage>
</organism>
<feature type="transmembrane region" description="Helical" evidence="6">
    <location>
        <begin position="20"/>
        <end position="40"/>
    </location>
</feature>
<proteinExistence type="inferred from homology"/>
<feature type="transmembrane region" description="Helical" evidence="6">
    <location>
        <begin position="52"/>
        <end position="74"/>
    </location>
</feature>
<evidence type="ECO:0000256" key="3">
    <source>
        <dbReference type="ARBA" id="ARBA00022692"/>
    </source>
</evidence>
<feature type="transmembrane region" description="Helical" evidence="6">
    <location>
        <begin position="234"/>
        <end position="258"/>
    </location>
</feature>
<evidence type="ECO:0000256" key="4">
    <source>
        <dbReference type="ARBA" id="ARBA00022989"/>
    </source>
</evidence>
<dbReference type="InterPro" id="IPR005226">
    <property type="entry name" value="UPF0014_fam"/>
</dbReference>
<dbReference type="GO" id="GO:0005886">
    <property type="term" value="C:plasma membrane"/>
    <property type="evidence" value="ECO:0007669"/>
    <property type="project" value="TreeGrafter"/>
</dbReference>
<keyword evidence="4 6" id="KW-1133">Transmembrane helix</keyword>
<accession>A0A1H4C253</accession>
<dbReference type="Pfam" id="PF03649">
    <property type="entry name" value="UPF0014"/>
    <property type="match status" value="1"/>
</dbReference>
<keyword evidence="8" id="KW-1185">Reference proteome</keyword>
<dbReference type="AlphaFoldDB" id="A0A1H4C253"/>
<feature type="transmembrane region" description="Helical" evidence="6">
    <location>
        <begin position="196"/>
        <end position="214"/>
    </location>
</feature>
<evidence type="ECO:0000313" key="8">
    <source>
        <dbReference type="Proteomes" id="UP000199394"/>
    </source>
</evidence>
<dbReference type="PANTHER" id="PTHR30028">
    <property type="entry name" value="UPF0014 INNER MEMBRANE PROTEIN YBBM-RELATED"/>
    <property type="match status" value="1"/>
</dbReference>
<reference evidence="7 8" key="1">
    <citation type="submission" date="2016-10" db="EMBL/GenBank/DDBJ databases">
        <authorList>
            <person name="de Groot N.N."/>
        </authorList>
    </citation>
    <scope>NUCLEOTIDE SEQUENCE [LARGE SCALE GENOMIC DNA]</scope>
    <source>
        <strain evidence="7 8">SR12</strain>
    </source>
</reference>
<evidence type="ECO:0000256" key="2">
    <source>
        <dbReference type="ARBA" id="ARBA00005268"/>
    </source>
</evidence>
<comment type="similarity">
    <text evidence="2">Belongs to the UPF0014 family.</text>
</comment>
<comment type="subcellular location">
    <subcellularLocation>
        <location evidence="1">Membrane</location>
        <topology evidence="1">Multi-pass membrane protein</topology>
    </subcellularLocation>
</comment>
<dbReference type="Proteomes" id="UP000199394">
    <property type="component" value="Unassembled WGS sequence"/>
</dbReference>
<evidence type="ECO:0000256" key="1">
    <source>
        <dbReference type="ARBA" id="ARBA00004141"/>
    </source>
</evidence>
<gene>
    <name evidence="7" type="ORF">SAMN04515656_11348</name>
</gene>
<protein>
    <submittedName>
        <fullName evidence="7">Putative ABC transport system permease protein</fullName>
    </submittedName>
</protein>
<dbReference type="EMBL" id="FNRK01000013">
    <property type="protein sequence ID" value="SEA54466.1"/>
    <property type="molecule type" value="Genomic_DNA"/>
</dbReference>
<feature type="transmembrane region" description="Helical" evidence="6">
    <location>
        <begin position="110"/>
        <end position="133"/>
    </location>
</feature>
<name>A0A1H4C253_9FIRM</name>
<feature type="transmembrane region" description="Helical" evidence="6">
    <location>
        <begin position="145"/>
        <end position="165"/>
    </location>
</feature>